<keyword evidence="1" id="KW-0732">Signal</keyword>
<accession>A0ABZ2UF84</accession>
<feature type="signal peptide" evidence="1">
    <location>
        <begin position="1"/>
        <end position="20"/>
    </location>
</feature>
<dbReference type="RefSeq" id="WP_406844412.1">
    <property type="nucleotide sequence ID" value="NZ_CP150845.1"/>
</dbReference>
<evidence type="ECO:0000256" key="1">
    <source>
        <dbReference type="SAM" id="SignalP"/>
    </source>
</evidence>
<feature type="chain" id="PRO_5046842879" evidence="1">
    <location>
        <begin position="21"/>
        <end position="203"/>
    </location>
</feature>
<proteinExistence type="predicted"/>
<evidence type="ECO:0000313" key="3">
    <source>
        <dbReference type="Proteomes" id="UP001623852"/>
    </source>
</evidence>
<organism evidence="2 3">
    <name type="scientific">Flavobacterium soyae</name>
    <dbReference type="NCBI Taxonomy" id="2903098"/>
    <lineage>
        <taxon>Bacteria</taxon>
        <taxon>Pseudomonadati</taxon>
        <taxon>Bacteroidota</taxon>
        <taxon>Flavobacteriia</taxon>
        <taxon>Flavobacteriales</taxon>
        <taxon>Flavobacteriaceae</taxon>
        <taxon>Flavobacterium</taxon>
    </lineage>
</organism>
<name>A0ABZ2UF84_9FLAO</name>
<reference evidence="2 3" key="1">
    <citation type="submission" date="2024-03" db="EMBL/GenBank/DDBJ databases">
        <title>Flavobacterium soyae.</title>
        <authorList>
            <person name="Zheng W."/>
        </authorList>
    </citation>
    <scope>NUCLEOTIDE SEQUENCE [LARGE SCALE GENOMIC DNA]</scope>
    <source>
        <strain evidence="2 3">55</strain>
    </source>
</reference>
<evidence type="ECO:0000313" key="2">
    <source>
        <dbReference type="EMBL" id="WYZ20027.1"/>
    </source>
</evidence>
<protein>
    <submittedName>
        <fullName evidence="2">Uncharacterized protein</fullName>
    </submittedName>
</protein>
<dbReference type="Proteomes" id="UP001623852">
    <property type="component" value="Chromosome"/>
</dbReference>
<sequence length="203" mass="22612">MKALLLTLLIFIFSNFKLIAQIEATTNDGKKIILNNDGTWKFKESSTKKTNETDATTDNCSKYIVTQVDKMTGRSSTSSKKILIVSKDGGKKGFGIFLLKSDKSIILSIQAVGAGGCIDDDGKMNVLFRDGTRLELSNDGKFNCESKYTQYFGGGFAHEEELSLFQTKEIETIRIWTSKSFVEENFTDAQSIELMKSFNCLSN</sequence>
<gene>
    <name evidence="2" type="ORF">AABD74_00880</name>
</gene>
<dbReference type="EMBL" id="CP150845">
    <property type="protein sequence ID" value="WYZ20027.1"/>
    <property type="molecule type" value="Genomic_DNA"/>
</dbReference>
<keyword evidence="3" id="KW-1185">Reference proteome</keyword>